<dbReference type="PANTHER" id="PTHR15140:SF37">
    <property type="entry name" value="UBIQUITIN-LIKE DOMAIN-CONTAINING PROTEIN"/>
    <property type="match status" value="1"/>
</dbReference>
<protein>
    <submittedName>
        <fullName evidence="1">Late blight resistance proteinR1A-10</fullName>
    </submittedName>
</protein>
<dbReference type="AlphaFoldDB" id="A0AAE2C4D7"/>
<evidence type="ECO:0000313" key="1">
    <source>
        <dbReference type="EMBL" id="KAK4408619.1"/>
    </source>
</evidence>
<gene>
    <name evidence="1" type="ORF">Sango_0442900</name>
</gene>
<proteinExistence type="predicted"/>
<name>A0AAE2C4D7_9LAMI</name>
<dbReference type="Gene3D" id="3.80.10.10">
    <property type="entry name" value="Ribonuclease Inhibitor"/>
    <property type="match status" value="1"/>
</dbReference>
<comment type="caution">
    <text evidence="1">The sequence shown here is derived from an EMBL/GenBank/DDBJ whole genome shotgun (WGS) entry which is preliminary data.</text>
</comment>
<dbReference type="Proteomes" id="UP001289374">
    <property type="component" value="Unassembled WGS sequence"/>
</dbReference>
<accession>A0AAE2C4D7</accession>
<dbReference type="InterPro" id="IPR032675">
    <property type="entry name" value="LRR_dom_sf"/>
</dbReference>
<reference evidence="1" key="1">
    <citation type="submission" date="2020-06" db="EMBL/GenBank/DDBJ databases">
        <authorList>
            <person name="Li T."/>
            <person name="Hu X."/>
            <person name="Zhang T."/>
            <person name="Song X."/>
            <person name="Zhang H."/>
            <person name="Dai N."/>
            <person name="Sheng W."/>
            <person name="Hou X."/>
            <person name="Wei L."/>
        </authorList>
    </citation>
    <scope>NUCLEOTIDE SEQUENCE</scope>
    <source>
        <strain evidence="1">K16</strain>
        <tissue evidence="1">Leaf</tissue>
    </source>
</reference>
<dbReference type="EMBL" id="JACGWL010000002">
    <property type="protein sequence ID" value="KAK4408619.1"/>
    <property type="molecule type" value="Genomic_DNA"/>
</dbReference>
<keyword evidence="2" id="KW-1185">Reference proteome</keyword>
<sequence length="171" mass="19495">MESSRRGFFQLKLLLVENSDPWRWDADASHFPNLQQLVLRECHRLMEIPQGIGDITTLQTIEVQDCSFCIIRSAGRIHQQQQMLGNDELGIRIITTSGDNHSASPLHFLSVRKGLCMSGFNYSQQLQKLTRHYNAYEELSEAKVEMFLSCMFSANSAPTSCGLFAEYESKQ</sequence>
<evidence type="ECO:0000313" key="2">
    <source>
        <dbReference type="Proteomes" id="UP001289374"/>
    </source>
</evidence>
<reference evidence="1" key="2">
    <citation type="journal article" date="2024" name="Plant">
        <title>Genomic evolution and insights into agronomic trait innovations of Sesamum species.</title>
        <authorList>
            <person name="Miao H."/>
            <person name="Wang L."/>
            <person name="Qu L."/>
            <person name="Liu H."/>
            <person name="Sun Y."/>
            <person name="Le M."/>
            <person name="Wang Q."/>
            <person name="Wei S."/>
            <person name="Zheng Y."/>
            <person name="Lin W."/>
            <person name="Duan Y."/>
            <person name="Cao H."/>
            <person name="Xiong S."/>
            <person name="Wang X."/>
            <person name="Wei L."/>
            <person name="Li C."/>
            <person name="Ma Q."/>
            <person name="Ju M."/>
            <person name="Zhao R."/>
            <person name="Li G."/>
            <person name="Mu C."/>
            <person name="Tian Q."/>
            <person name="Mei H."/>
            <person name="Zhang T."/>
            <person name="Gao T."/>
            <person name="Zhang H."/>
        </authorList>
    </citation>
    <scope>NUCLEOTIDE SEQUENCE</scope>
    <source>
        <strain evidence="1">K16</strain>
    </source>
</reference>
<organism evidence="1 2">
    <name type="scientific">Sesamum angolense</name>
    <dbReference type="NCBI Taxonomy" id="2727404"/>
    <lineage>
        <taxon>Eukaryota</taxon>
        <taxon>Viridiplantae</taxon>
        <taxon>Streptophyta</taxon>
        <taxon>Embryophyta</taxon>
        <taxon>Tracheophyta</taxon>
        <taxon>Spermatophyta</taxon>
        <taxon>Magnoliopsida</taxon>
        <taxon>eudicotyledons</taxon>
        <taxon>Gunneridae</taxon>
        <taxon>Pentapetalae</taxon>
        <taxon>asterids</taxon>
        <taxon>lamiids</taxon>
        <taxon>Lamiales</taxon>
        <taxon>Pedaliaceae</taxon>
        <taxon>Sesamum</taxon>
    </lineage>
</organism>
<dbReference type="PANTHER" id="PTHR15140">
    <property type="entry name" value="TUBULIN-SPECIFIC CHAPERONE E"/>
    <property type="match status" value="1"/>
</dbReference>
<dbReference type="SUPFAM" id="SSF52047">
    <property type="entry name" value="RNI-like"/>
    <property type="match status" value="1"/>
</dbReference>